<feature type="transmembrane region" description="Helical" evidence="6">
    <location>
        <begin position="377"/>
        <end position="395"/>
    </location>
</feature>
<evidence type="ECO:0000256" key="6">
    <source>
        <dbReference type="SAM" id="Phobius"/>
    </source>
</evidence>
<dbReference type="SUPFAM" id="SSF103473">
    <property type="entry name" value="MFS general substrate transporter"/>
    <property type="match status" value="1"/>
</dbReference>
<evidence type="ECO:0000256" key="2">
    <source>
        <dbReference type="ARBA" id="ARBA00022692"/>
    </source>
</evidence>
<keyword evidence="2 6" id="KW-0812">Transmembrane</keyword>
<reference evidence="9 10" key="1">
    <citation type="submission" date="2024-04" db="EMBL/GenBank/DDBJ databases">
        <title>Phyllosticta paracitricarpa is synonymous to the EU quarantine fungus P. citricarpa based on phylogenomic analyses.</title>
        <authorList>
            <consortium name="Lawrence Berkeley National Laboratory"/>
            <person name="Van ingen-buijs V.A."/>
            <person name="Van westerhoven A.C."/>
            <person name="Haridas S."/>
            <person name="Skiadas P."/>
            <person name="Martin F."/>
            <person name="Groenewald J.Z."/>
            <person name="Crous P.W."/>
            <person name="Seidl M.F."/>
        </authorList>
    </citation>
    <scope>NUCLEOTIDE SEQUENCE [LARGE SCALE GENOMIC DNA]</scope>
    <source>
        <strain evidence="9 10">CBS 141358</strain>
    </source>
</reference>
<proteinExistence type="predicted"/>
<feature type="transmembrane region" description="Helical" evidence="6">
    <location>
        <begin position="550"/>
        <end position="571"/>
    </location>
</feature>
<dbReference type="PANTHER" id="PTHR23502:SF24">
    <property type="entry name" value="TRANSPORTER, PUTATIVE-RELATED"/>
    <property type="match status" value="1"/>
</dbReference>
<feature type="transmembrane region" description="Helical" evidence="6">
    <location>
        <begin position="204"/>
        <end position="221"/>
    </location>
</feature>
<evidence type="ECO:0000256" key="7">
    <source>
        <dbReference type="SAM" id="SignalP"/>
    </source>
</evidence>
<keyword evidence="7" id="KW-0732">Signal</keyword>
<comment type="subcellular location">
    <subcellularLocation>
        <location evidence="1">Membrane</location>
        <topology evidence="1">Multi-pass membrane protein</topology>
    </subcellularLocation>
</comment>
<dbReference type="Proteomes" id="UP001367316">
    <property type="component" value="Unassembled WGS sequence"/>
</dbReference>
<keyword evidence="3 6" id="KW-1133">Transmembrane helix</keyword>
<dbReference type="InterPro" id="IPR036259">
    <property type="entry name" value="MFS_trans_sf"/>
</dbReference>
<evidence type="ECO:0000259" key="8">
    <source>
        <dbReference type="PROSITE" id="PS50850"/>
    </source>
</evidence>
<dbReference type="Pfam" id="PF07690">
    <property type="entry name" value="MFS_1"/>
    <property type="match status" value="1"/>
</dbReference>
<feature type="transmembrane region" description="Helical" evidence="6">
    <location>
        <begin position="456"/>
        <end position="476"/>
    </location>
</feature>
<dbReference type="EMBL" id="JBBPBF010000035">
    <property type="protein sequence ID" value="KAK7607575.1"/>
    <property type="molecule type" value="Genomic_DNA"/>
</dbReference>
<feature type="chain" id="PRO_5047128270" evidence="7">
    <location>
        <begin position="28"/>
        <end position="595"/>
    </location>
</feature>
<evidence type="ECO:0000256" key="5">
    <source>
        <dbReference type="SAM" id="MobiDB-lite"/>
    </source>
</evidence>
<sequence length="595" mass="66353">MAGHGHSYSFLFSVCLLSIFCSPRSNRSRPPSFSLFERGRSTTSMEKNDYGVDRPDVARLEKDVDSKNSKKTSNSDVLDANSPSSGIQGSAVESRTLLSEIQALERAKRNPNDAEPIYITYGIDDHDNPRNWPKWKKWYITCFASMLNILTCLCAGGISSGAEDIAATFNVSSEVTTLCLSMYVLGFAIGPVLLAPLSEYYGRNPVYISSWLLLVIFQIPVALAPNIGTIIVCRFILGFFGSAPLTNTGGTVSDLWARNECGRPMAIYGLSSTFGPPLALVISGYVALEKGWRWIFWVDMIVCGGFWVLFALTVPETRHSIILEQKTWRLRKRLRKEGLDAAASNVRDANSDEKKSLHTLFAITLTRPLRFLFSEPITFCAAAYNGFIYGIVYLFNEAFPLVFGPTGHGFNSGQWGLAFLGIGTGSLLGAVLHPLQERYYLKRVRENEGKGCPEARMWMARFGTFLLPISLFWFAWTSYESVHWIVPIVGSVFFGMGIYIIILAVLNYVVDSYQTYSASALAGVILVRNIVGAGFPLFAKQMYQTLGLEWASSLLAFLSLFMVPIPFIFFYKGEAIRLRSPWAREHFAQDDDKPH</sequence>
<feature type="signal peptide" evidence="7">
    <location>
        <begin position="1"/>
        <end position="27"/>
    </location>
</feature>
<evidence type="ECO:0000256" key="1">
    <source>
        <dbReference type="ARBA" id="ARBA00004141"/>
    </source>
</evidence>
<feature type="domain" description="Major facilitator superfamily (MFS) profile" evidence="8">
    <location>
        <begin position="140"/>
        <end position="576"/>
    </location>
</feature>
<dbReference type="PANTHER" id="PTHR23502">
    <property type="entry name" value="MAJOR FACILITATOR SUPERFAMILY"/>
    <property type="match status" value="1"/>
</dbReference>
<gene>
    <name evidence="9" type="ORF">JOL62DRAFT_264708</name>
</gene>
<feature type="transmembrane region" description="Helical" evidence="6">
    <location>
        <begin position="138"/>
        <end position="160"/>
    </location>
</feature>
<feature type="transmembrane region" description="Helical" evidence="6">
    <location>
        <begin position="180"/>
        <end position="197"/>
    </location>
</feature>
<accession>A0ABR1MXB2</accession>
<evidence type="ECO:0000256" key="3">
    <source>
        <dbReference type="ARBA" id="ARBA00022989"/>
    </source>
</evidence>
<name>A0ABR1MXB2_9PEZI</name>
<comment type="caution">
    <text evidence="9">The sequence shown here is derived from an EMBL/GenBank/DDBJ whole genome shotgun (WGS) entry which is preliminary data.</text>
</comment>
<evidence type="ECO:0000256" key="4">
    <source>
        <dbReference type="ARBA" id="ARBA00023136"/>
    </source>
</evidence>
<dbReference type="CDD" id="cd17323">
    <property type="entry name" value="MFS_Tpo1_MDR_like"/>
    <property type="match status" value="1"/>
</dbReference>
<feature type="transmembrane region" description="Helical" evidence="6">
    <location>
        <begin position="518"/>
        <end position="538"/>
    </location>
</feature>
<dbReference type="PROSITE" id="PS50850">
    <property type="entry name" value="MFS"/>
    <property type="match status" value="1"/>
</dbReference>
<feature type="transmembrane region" description="Helical" evidence="6">
    <location>
        <begin position="482"/>
        <end position="506"/>
    </location>
</feature>
<feature type="compositionally biased region" description="Polar residues" evidence="5">
    <location>
        <begin position="81"/>
        <end position="91"/>
    </location>
</feature>
<protein>
    <submittedName>
        <fullName evidence="9">Major facilitator superfamily domain-containing protein</fullName>
    </submittedName>
</protein>
<evidence type="ECO:0000313" key="9">
    <source>
        <dbReference type="EMBL" id="KAK7607575.1"/>
    </source>
</evidence>
<dbReference type="InterPro" id="IPR020846">
    <property type="entry name" value="MFS_dom"/>
</dbReference>
<evidence type="ECO:0000313" key="10">
    <source>
        <dbReference type="Proteomes" id="UP001367316"/>
    </source>
</evidence>
<feature type="transmembrane region" description="Helical" evidence="6">
    <location>
        <begin position="266"/>
        <end position="288"/>
    </location>
</feature>
<organism evidence="9 10">
    <name type="scientific">Phyllosticta paracitricarpa</name>
    <dbReference type="NCBI Taxonomy" id="2016321"/>
    <lineage>
        <taxon>Eukaryota</taxon>
        <taxon>Fungi</taxon>
        <taxon>Dikarya</taxon>
        <taxon>Ascomycota</taxon>
        <taxon>Pezizomycotina</taxon>
        <taxon>Dothideomycetes</taxon>
        <taxon>Dothideomycetes incertae sedis</taxon>
        <taxon>Botryosphaeriales</taxon>
        <taxon>Phyllostictaceae</taxon>
        <taxon>Phyllosticta</taxon>
    </lineage>
</organism>
<feature type="transmembrane region" description="Helical" evidence="6">
    <location>
        <begin position="415"/>
        <end position="435"/>
    </location>
</feature>
<feature type="transmembrane region" description="Helical" evidence="6">
    <location>
        <begin position="294"/>
        <end position="314"/>
    </location>
</feature>
<feature type="region of interest" description="Disordered" evidence="5">
    <location>
        <begin position="61"/>
        <end position="91"/>
    </location>
</feature>
<dbReference type="InterPro" id="IPR011701">
    <property type="entry name" value="MFS"/>
</dbReference>
<keyword evidence="10" id="KW-1185">Reference proteome</keyword>
<keyword evidence="4 6" id="KW-0472">Membrane</keyword>
<dbReference type="Gene3D" id="1.20.1250.20">
    <property type="entry name" value="MFS general substrate transporter like domains"/>
    <property type="match status" value="1"/>
</dbReference>